<evidence type="ECO:0000259" key="2">
    <source>
        <dbReference type="PROSITE" id="PS51444"/>
    </source>
</evidence>
<name>H2Z6P9_CIOSA</name>
<dbReference type="Ensembl" id="ENSCSAVT00000013411.1">
    <property type="protein sequence ID" value="ENSCSAVP00000013261.1"/>
    <property type="gene ID" value="ENSCSAVG00000007784.1"/>
</dbReference>
<reference evidence="3" key="2">
    <citation type="submission" date="2025-08" db="UniProtKB">
        <authorList>
            <consortium name="Ensembl"/>
        </authorList>
    </citation>
    <scope>IDENTIFICATION</scope>
</reference>
<sequence length="244" mass="27286">MEPSTLLNLDYLAVSSTVLSTSYETNVDSGTETGSHRSPSDSEGFDGKYEFGSPRKENKFPDMKSTSNQVPPPPPLPPLLRGVPPPPNAPPAPPMLVQYSKFGTKFDYDTKDSKKRLRRLNWQKIPDRQINQDGATNIWMESKGGITVDFSAIDDLFAVEEKTPRRKSPRPFTPNPDSDSSNPDDAKPGTISLIDSKRSLNVNIFLRQFKRSPSVLSESIKQCDVSFMNSEKLRALRKLLPEKE</sequence>
<feature type="region of interest" description="Disordered" evidence="1">
    <location>
        <begin position="160"/>
        <end position="191"/>
    </location>
</feature>
<evidence type="ECO:0000256" key="1">
    <source>
        <dbReference type="SAM" id="MobiDB-lite"/>
    </source>
</evidence>
<accession>H2Z6P9</accession>
<dbReference type="eggNOG" id="KOG1922">
    <property type="taxonomic scope" value="Eukaryota"/>
</dbReference>
<dbReference type="InParanoid" id="H2Z6P9"/>
<dbReference type="Proteomes" id="UP000007875">
    <property type="component" value="Unassembled WGS sequence"/>
</dbReference>
<feature type="compositionally biased region" description="Basic and acidic residues" evidence="1">
    <location>
        <begin position="34"/>
        <end position="62"/>
    </location>
</feature>
<dbReference type="PROSITE" id="PS51444">
    <property type="entry name" value="FH2"/>
    <property type="match status" value="1"/>
</dbReference>
<organism evidence="3 4">
    <name type="scientific">Ciona savignyi</name>
    <name type="common">Pacific transparent sea squirt</name>
    <dbReference type="NCBI Taxonomy" id="51511"/>
    <lineage>
        <taxon>Eukaryota</taxon>
        <taxon>Metazoa</taxon>
        <taxon>Chordata</taxon>
        <taxon>Tunicata</taxon>
        <taxon>Ascidiacea</taxon>
        <taxon>Phlebobranchia</taxon>
        <taxon>Cionidae</taxon>
        <taxon>Ciona</taxon>
    </lineage>
</organism>
<evidence type="ECO:0000313" key="4">
    <source>
        <dbReference type="Proteomes" id="UP000007875"/>
    </source>
</evidence>
<dbReference type="HOGENOM" id="CLU_1140188_0_0_1"/>
<feature type="region of interest" description="Disordered" evidence="1">
    <location>
        <begin position="23"/>
        <end position="98"/>
    </location>
</feature>
<protein>
    <recommendedName>
        <fullName evidence="2">FH2 domain-containing protein</fullName>
    </recommendedName>
</protein>
<keyword evidence="4" id="KW-1185">Reference proteome</keyword>
<feature type="compositionally biased region" description="Pro residues" evidence="1">
    <location>
        <begin position="70"/>
        <end position="94"/>
    </location>
</feature>
<feature type="compositionally biased region" description="Polar residues" evidence="1">
    <location>
        <begin position="23"/>
        <end position="33"/>
    </location>
</feature>
<dbReference type="Gene3D" id="1.20.58.2220">
    <property type="entry name" value="Formin, FH2 domain"/>
    <property type="match status" value="1"/>
</dbReference>
<dbReference type="PANTHER" id="PTHR46345">
    <property type="entry name" value="INVERTED FORMIN-2"/>
    <property type="match status" value="1"/>
</dbReference>
<feature type="domain" description="FH2" evidence="2">
    <location>
        <begin position="107"/>
        <end position="244"/>
    </location>
</feature>
<reference evidence="3" key="3">
    <citation type="submission" date="2025-09" db="UniProtKB">
        <authorList>
            <consortium name="Ensembl"/>
        </authorList>
    </citation>
    <scope>IDENTIFICATION</scope>
</reference>
<dbReference type="InterPro" id="IPR015425">
    <property type="entry name" value="FH2_Formin"/>
</dbReference>
<reference evidence="4" key="1">
    <citation type="submission" date="2003-08" db="EMBL/GenBank/DDBJ databases">
        <authorList>
            <person name="Birren B."/>
            <person name="Nusbaum C."/>
            <person name="Abebe A."/>
            <person name="Abouelleil A."/>
            <person name="Adekoya E."/>
            <person name="Ait-zahra M."/>
            <person name="Allen N."/>
            <person name="Allen T."/>
            <person name="An P."/>
            <person name="Anderson M."/>
            <person name="Anderson S."/>
            <person name="Arachchi H."/>
            <person name="Armbruster J."/>
            <person name="Bachantsang P."/>
            <person name="Baldwin J."/>
            <person name="Barry A."/>
            <person name="Bayul T."/>
            <person name="Blitshsteyn B."/>
            <person name="Bloom T."/>
            <person name="Blye J."/>
            <person name="Boguslavskiy L."/>
            <person name="Borowsky M."/>
            <person name="Boukhgalter B."/>
            <person name="Brunache A."/>
            <person name="Butler J."/>
            <person name="Calixte N."/>
            <person name="Calvo S."/>
            <person name="Camarata J."/>
            <person name="Campo K."/>
            <person name="Chang J."/>
            <person name="Cheshatsang Y."/>
            <person name="Citroen M."/>
            <person name="Collymore A."/>
            <person name="Considine T."/>
            <person name="Cook A."/>
            <person name="Cooke P."/>
            <person name="Corum B."/>
            <person name="Cuomo C."/>
            <person name="David R."/>
            <person name="Dawoe T."/>
            <person name="Degray S."/>
            <person name="Dodge S."/>
            <person name="Dooley K."/>
            <person name="Dorje P."/>
            <person name="Dorjee K."/>
            <person name="Dorris L."/>
            <person name="Duffey N."/>
            <person name="Dupes A."/>
            <person name="Elkins T."/>
            <person name="Engels R."/>
            <person name="Erickson J."/>
            <person name="Farina A."/>
            <person name="Faro S."/>
            <person name="Ferreira P."/>
            <person name="Fischer H."/>
            <person name="Fitzgerald M."/>
            <person name="Foley K."/>
            <person name="Gage D."/>
            <person name="Galagan J."/>
            <person name="Gearin G."/>
            <person name="Gnerre S."/>
            <person name="Gnirke A."/>
            <person name="Goyette A."/>
            <person name="Graham J."/>
            <person name="Grandbois E."/>
            <person name="Gyaltsen K."/>
            <person name="Hafez N."/>
            <person name="Hagopian D."/>
            <person name="Hagos B."/>
            <person name="Hall J."/>
            <person name="Hatcher B."/>
            <person name="Heller A."/>
            <person name="Higgins H."/>
            <person name="Honan T."/>
            <person name="Horn A."/>
            <person name="Houde N."/>
            <person name="Hughes L."/>
            <person name="Hulme W."/>
            <person name="Husby E."/>
            <person name="Iliev I."/>
            <person name="Jaffe D."/>
            <person name="Jones C."/>
            <person name="Kamal M."/>
            <person name="Kamat A."/>
            <person name="Kamvysselis M."/>
            <person name="Karlsson E."/>
            <person name="Kells C."/>
            <person name="Kieu A."/>
            <person name="Kisner P."/>
            <person name="Kodira C."/>
            <person name="Kulbokas E."/>
            <person name="Labutti K."/>
            <person name="Lama D."/>
            <person name="Landers T."/>
            <person name="Leger J."/>
            <person name="Levine S."/>
            <person name="Lewis D."/>
            <person name="Lewis T."/>
            <person name="Lindblad-toh K."/>
            <person name="Liu X."/>
            <person name="Lokyitsang T."/>
            <person name="Lokyitsang Y."/>
            <person name="Lucien O."/>
            <person name="Lui A."/>
            <person name="Ma L.J."/>
            <person name="Mabbitt R."/>
            <person name="Macdonald J."/>
            <person name="Maclean C."/>
            <person name="Major J."/>
            <person name="Manning J."/>
            <person name="Marabella R."/>
            <person name="Maru K."/>
            <person name="Matthews C."/>
            <person name="Mauceli E."/>
            <person name="Mccarthy M."/>
            <person name="Mcdonough S."/>
            <person name="Mcghee T."/>
            <person name="Meldrim J."/>
            <person name="Meneus L."/>
            <person name="Mesirov J."/>
            <person name="Mihalev A."/>
            <person name="Mihova T."/>
            <person name="Mikkelsen T."/>
            <person name="Mlenga V."/>
            <person name="Moru K."/>
            <person name="Mozes J."/>
            <person name="Mulrain L."/>
            <person name="Munson G."/>
            <person name="Naylor J."/>
            <person name="Newes C."/>
            <person name="Nguyen C."/>
            <person name="Nguyen N."/>
            <person name="Nguyen T."/>
            <person name="Nicol R."/>
            <person name="Nielsen C."/>
            <person name="Nizzari M."/>
            <person name="Norbu C."/>
            <person name="Norbu N."/>
            <person name="O'donnell P."/>
            <person name="Okoawo O."/>
            <person name="O'leary S."/>
            <person name="Omotosho B."/>
            <person name="O'neill K."/>
            <person name="Osman S."/>
            <person name="Parker S."/>
            <person name="Perrin D."/>
            <person name="Phunkhang P."/>
            <person name="Piqani B."/>
            <person name="Purcell S."/>
            <person name="Rachupka T."/>
            <person name="Ramasamy U."/>
            <person name="Rameau R."/>
            <person name="Ray V."/>
            <person name="Raymond C."/>
            <person name="Retta R."/>
            <person name="Richardson S."/>
            <person name="Rise C."/>
            <person name="Rodriguez J."/>
            <person name="Rogers J."/>
            <person name="Rogov P."/>
            <person name="Rutman M."/>
            <person name="Schupbach R."/>
            <person name="Seaman C."/>
            <person name="Settipalli S."/>
            <person name="Sharpe T."/>
            <person name="Sheridan J."/>
            <person name="Sherpa N."/>
            <person name="Shi J."/>
            <person name="Smirnov S."/>
            <person name="Smith C."/>
            <person name="Sougnez C."/>
            <person name="Spencer B."/>
            <person name="Stalker J."/>
            <person name="Stange-thomann N."/>
            <person name="Stavropoulos S."/>
            <person name="Stetson K."/>
            <person name="Stone C."/>
            <person name="Stone S."/>
            <person name="Stubbs M."/>
            <person name="Talamas J."/>
            <person name="Tchuinga P."/>
            <person name="Tenzing P."/>
            <person name="Tesfaye S."/>
            <person name="Theodore J."/>
            <person name="Thoulutsang Y."/>
            <person name="Topham K."/>
            <person name="Towey S."/>
            <person name="Tsamla T."/>
            <person name="Tsomo N."/>
            <person name="Vallee D."/>
            <person name="Vassiliev H."/>
            <person name="Venkataraman V."/>
            <person name="Vinson J."/>
            <person name="Vo A."/>
            <person name="Wade C."/>
            <person name="Wang S."/>
            <person name="Wangchuk T."/>
            <person name="Wangdi T."/>
            <person name="Whittaker C."/>
            <person name="Wilkinson J."/>
            <person name="Wu Y."/>
            <person name="Wyman D."/>
            <person name="Yadav S."/>
            <person name="Yang S."/>
            <person name="Yang X."/>
            <person name="Yeager S."/>
            <person name="Yee E."/>
            <person name="Young G."/>
            <person name="Zainoun J."/>
            <person name="Zembeck L."/>
            <person name="Zimmer A."/>
            <person name="Zody M."/>
            <person name="Lander E."/>
        </authorList>
    </citation>
    <scope>NUCLEOTIDE SEQUENCE [LARGE SCALE GENOMIC DNA]</scope>
</reference>
<dbReference type="Pfam" id="PF02181">
    <property type="entry name" value="FH2"/>
    <property type="match status" value="1"/>
</dbReference>
<dbReference type="PANTHER" id="PTHR46345:SF10">
    <property type="entry name" value="FORMIN-J"/>
    <property type="match status" value="1"/>
</dbReference>
<dbReference type="STRING" id="51511.ENSCSAVP00000013261"/>
<dbReference type="InterPro" id="IPR042201">
    <property type="entry name" value="FH2_Formin_sf"/>
</dbReference>
<dbReference type="SUPFAM" id="SSF101447">
    <property type="entry name" value="Formin homology 2 domain (FH2 domain)"/>
    <property type="match status" value="1"/>
</dbReference>
<evidence type="ECO:0000313" key="3">
    <source>
        <dbReference type="Ensembl" id="ENSCSAVP00000013261.1"/>
    </source>
</evidence>
<proteinExistence type="predicted"/>
<dbReference type="GeneTree" id="ENSGT00940000155128"/>
<dbReference type="AlphaFoldDB" id="H2Z6P9"/>